<gene>
    <name evidence="1" type="ORF">BD324DRAFT_652074</name>
</gene>
<protein>
    <submittedName>
        <fullName evidence="1">PLC-like phosphodiesterase</fullName>
    </submittedName>
</protein>
<dbReference type="OrthoDB" id="1046782at2759"/>
<dbReference type="PANTHER" id="PTHR13593">
    <property type="match status" value="1"/>
</dbReference>
<proteinExistence type="predicted"/>
<comment type="caution">
    <text evidence="1">The sequence shown here is derived from an EMBL/GenBank/DDBJ whole genome shotgun (WGS) entry which is preliminary data.</text>
</comment>
<name>A0A1Y1UBV3_9TREE</name>
<sequence>MESSIPLTELPRWMKWLLNQRPDLAGIPITALIVPGTHDTATYGEGTSPTKLGRFNWQCQNLNIYQQAQIGVRYFDLRFLADDRDSAFPYWPHHGDAVRTGDLLAPALGGDISQTTIVGQITRFLAENPDEIIILSCDVQPADNIHWPRALCDALGGTGRLVESPDWATATDNPYPPVRAAVPTIGGVLKTTGRVILSGSVDLRMFSDHDERRLVERYVWQSPGAAIFSSLYDEPIWKSNQPVNIQTAIENWIHANDTAISHRAHFYNAQCQLTPSANNFWDVLKGLTDKSMSISPAKLAPGMNSYLREKVCTSDLWIKKASIMTIDFADAETCTAIVNMNLARFSGS</sequence>
<dbReference type="Gene3D" id="3.20.20.190">
    <property type="entry name" value="Phosphatidylinositol (PI) phosphodiesterase"/>
    <property type="match status" value="1"/>
</dbReference>
<dbReference type="PROSITE" id="PS50007">
    <property type="entry name" value="PIPLC_X_DOMAIN"/>
    <property type="match status" value="1"/>
</dbReference>
<dbReference type="GO" id="GO:0008081">
    <property type="term" value="F:phosphoric diester hydrolase activity"/>
    <property type="evidence" value="ECO:0007669"/>
    <property type="project" value="InterPro"/>
</dbReference>
<reference evidence="1 2" key="1">
    <citation type="submission" date="2017-03" db="EMBL/GenBank/DDBJ databases">
        <title>Widespread Adenine N6-methylation of Active Genes in Fungi.</title>
        <authorList>
            <consortium name="DOE Joint Genome Institute"/>
            <person name="Mondo S.J."/>
            <person name="Dannebaum R.O."/>
            <person name="Kuo R.C."/>
            <person name="Louie K.B."/>
            <person name="Bewick A.J."/>
            <person name="Labutti K."/>
            <person name="Haridas S."/>
            <person name="Kuo A."/>
            <person name="Salamov A."/>
            <person name="Ahrendt S.R."/>
            <person name="Lau R."/>
            <person name="Bowen B.P."/>
            <person name="Lipzen A."/>
            <person name="Sullivan W."/>
            <person name="Andreopoulos W.B."/>
            <person name="Clum A."/>
            <person name="Lindquist E."/>
            <person name="Daum C."/>
            <person name="Northen T.R."/>
            <person name="Ramamoorthy G."/>
            <person name="Schmitz R.J."/>
            <person name="Gryganskyi A."/>
            <person name="Culley D."/>
            <person name="Magnuson J."/>
            <person name="James T.Y."/>
            <person name="O'Malley M.A."/>
            <person name="Stajich J.E."/>
            <person name="Spatafora J.W."/>
            <person name="Visel A."/>
            <person name="Grigoriev I.V."/>
        </authorList>
    </citation>
    <scope>NUCLEOTIDE SEQUENCE [LARGE SCALE GENOMIC DNA]</scope>
    <source>
        <strain evidence="1 2">NRRL Y-17943</strain>
    </source>
</reference>
<accession>A0A1Y1UBV3</accession>
<dbReference type="GeneID" id="33560243"/>
<dbReference type="Proteomes" id="UP000193218">
    <property type="component" value="Unassembled WGS sequence"/>
</dbReference>
<dbReference type="InterPro" id="IPR051057">
    <property type="entry name" value="PI-PLC_domain"/>
</dbReference>
<dbReference type="RefSeq" id="XP_021869685.1">
    <property type="nucleotide sequence ID" value="XM_022018434.1"/>
</dbReference>
<organism evidence="1 2">
    <name type="scientific">Kockovaella imperatae</name>
    <dbReference type="NCBI Taxonomy" id="4999"/>
    <lineage>
        <taxon>Eukaryota</taxon>
        <taxon>Fungi</taxon>
        <taxon>Dikarya</taxon>
        <taxon>Basidiomycota</taxon>
        <taxon>Agaricomycotina</taxon>
        <taxon>Tremellomycetes</taxon>
        <taxon>Tremellales</taxon>
        <taxon>Cuniculitremaceae</taxon>
        <taxon>Kockovaella</taxon>
    </lineage>
</organism>
<dbReference type="InterPro" id="IPR017946">
    <property type="entry name" value="PLC-like_Pdiesterase_TIM-brl"/>
</dbReference>
<dbReference type="PANTHER" id="PTHR13593:SF113">
    <property type="entry name" value="SI:DKEY-266F7.9"/>
    <property type="match status" value="1"/>
</dbReference>
<evidence type="ECO:0000313" key="2">
    <source>
        <dbReference type="Proteomes" id="UP000193218"/>
    </source>
</evidence>
<dbReference type="InParanoid" id="A0A1Y1UBV3"/>
<keyword evidence="2" id="KW-1185">Reference proteome</keyword>
<dbReference type="GO" id="GO:0006629">
    <property type="term" value="P:lipid metabolic process"/>
    <property type="evidence" value="ECO:0007669"/>
    <property type="project" value="InterPro"/>
</dbReference>
<dbReference type="SUPFAM" id="SSF51695">
    <property type="entry name" value="PLC-like phosphodiesterases"/>
    <property type="match status" value="1"/>
</dbReference>
<evidence type="ECO:0000313" key="1">
    <source>
        <dbReference type="EMBL" id="ORX35521.1"/>
    </source>
</evidence>
<dbReference type="AlphaFoldDB" id="A0A1Y1UBV3"/>
<dbReference type="EMBL" id="NBSH01000010">
    <property type="protein sequence ID" value="ORX35521.1"/>
    <property type="molecule type" value="Genomic_DNA"/>
</dbReference>